<evidence type="ECO:0000313" key="12">
    <source>
        <dbReference type="Proteomes" id="UP001500459"/>
    </source>
</evidence>
<evidence type="ECO:0000256" key="2">
    <source>
        <dbReference type="ARBA" id="ARBA00022448"/>
    </source>
</evidence>
<dbReference type="PANTHER" id="PTHR35011:SF2">
    <property type="entry name" value="2,3-DIKETO-L-GULONATE TRAP TRANSPORTER SMALL PERMEASE PROTEIN YIAM"/>
    <property type="match status" value="1"/>
</dbReference>
<organism evidence="11 12">
    <name type="scientific">Aquimarina addita</name>
    <dbReference type="NCBI Taxonomy" id="870485"/>
    <lineage>
        <taxon>Bacteria</taxon>
        <taxon>Pseudomonadati</taxon>
        <taxon>Bacteroidota</taxon>
        <taxon>Flavobacteriia</taxon>
        <taxon>Flavobacteriales</taxon>
        <taxon>Flavobacteriaceae</taxon>
        <taxon>Aquimarina</taxon>
    </lineage>
</organism>
<protein>
    <submittedName>
        <fullName evidence="11">TRAP transporter small permease</fullName>
    </submittedName>
</protein>
<dbReference type="RefSeq" id="WP_344926115.1">
    <property type="nucleotide sequence ID" value="NZ_BAABCW010000004.1"/>
</dbReference>
<feature type="transmembrane region" description="Helical" evidence="9">
    <location>
        <begin position="127"/>
        <end position="148"/>
    </location>
</feature>
<evidence type="ECO:0000256" key="7">
    <source>
        <dbReference type="ARBA" id="ARBA00023136"/>
    </source>
</evidence>
<evidence type="ECO:0000256" key="5">
    <source>
        <dbReference type="ARBA" id="ARBA00022692"/>
    </source>
</evidence>
<feature type="transmembrane region" description="Helical" evidence="9">
    <location>
        <begin position="12"/>
        <end position="29"/>
    </location>
</feature>
<dbReference type="InterPro" id="IPR007387">
    <property type="entry name" value="TRAP_DctQ"/>
</dbReference>
<name>A0ABP7XFX0_9FLAO</name>
<dbReference type="Proteomes" id="UP001500459">
    <property type="component" value="Unassembled WGS sequence"/>
</dbReference>
<evidence type="ECO:0000256" key="4">
    <source>
        <dbReference type="ARBA" id="ARBA00022519"/>
    </source>
</evidence>
<keyword evidence="5 9" id="KW-0812">Transmembrane</keyword>
<keyword evidence="7 9" id="KW-0472">Membrane</keyword>
<keyword evidence="12" id="KW-1185">Reference proteome</keyword>
<comment type="caution">
    <text evidence="11">The sequence shown here is derived from an EMBL/GenBank/DDBJ whole genome shotgun (WGS) entry which is preliminary data.</text>
</comment>
<feature type="domain" description="Tripartite ATP-independent periplasmic transporters DctQ component" evidence="10">
    <location>
        <begin position="20"/>
        <end position="150"/>
    </location>
</feature>
<proteinExistence type="inferred from homology"/>
<evidence type="ECO:0000256" key="9">
    <source>
        <dbReference type="SAM" id="Phobius"/>
    </source>
</evidence>
<keyword evidence="6 9" id="KW-1133">Transmembrane helix</keyword>
<accession>A0ABP7XFX0</accession>
<comment type="subcellular location">
    <subcellularLocation>
        <location evidence="1">Cell inner membrane</location>
        <topology evidence="1">Multi-pass membrane protein</topology>
    </subcellularLocation>
</comment>
<comment type="similarity">
    <text evidence="8">Belongs to the TRAP transporter small permease family.</text>
</comment>
<feature type="transmembrane region" description="Helical" evidence="9">
    <location>
        <begin position="82"/>
        <end position="107"/>
    </location>
</feature>
<evidence type="ECO:0000256" key="3">
    <source>
        <dbReference type="ARBA" id="ARBA00022475"/>
    </source>
</evidence>
<keyword evidence="3" id="KW-1003">Cell membrane</keyword>
<evidence type="ECO:0000313" key="11">
    <source>
        <dbReference type="EMBL" id="GAA4115090.1"/>
    </source>
</evidence>
<evidence type="ECO:0000256" key="8">
    <source>
        <dbReference type="ARBA" id="ARBA00038436"/>
    </source>
</evidence>
<keyword evidence="2" id="KW-0813">Transport</keyword>
<dbReference type="InterPro" id="IPR055348">
    <property type="entry name" value="DctQ"/>
</dbReference>
<feature type="transmembrane region" description="Helical" evidence="9">
    <location>
        <begin position="44"/>
        <end position="62"/>
    </location>
</feature>
<evidence type="ECO:0000259" key="10">
    <source>
        <dbReference type="Pfam" id="PF04290"/>
    </source>
</evidence>
<evidence type="ECO:0000256" key="6">
    <source>
        <dbReference type="ARBA" id="ARBA00022989"/>
    </source>
</evidence>
<evidence type="ECO:0000256" key="1">
    <source>
        <dbReference type="ARBA" id="ARBA00004429"/>
    </source>
</evidence>
<sequence>MKIVIDTLLEKVLIAILSIMLFSVIWQVFSRFILQSPSTLTDEISSFSLIWLGLLGATYATGKQLHLAIDLIPSSVVNKRPLLYNGIVHLSVFLFGLLVMLIGGARLCWLTFLFEQKSATLEIPLGYIYLVVPISGLLVCYYSIYTLLKSTKKLKA</sequence>
<dbReference type="PANTHER" id="PTHR35011">
    <property type="entry name" value="2,3-DIKETO-L-GULONATE TRAP TRANSPORTER SMALL PERMEASE PROTEIN YIAM"/>
    <property type="match status" value="1"/>
</dbReference>
<reference evidence="12" key="1">
    <citation type="journal article" date="2019" name="Int. J. Syst. Evol. Microbiol.">
        <title>The Global Catalogue of Microorganisms (GCM) 10K type strain sequencing project: providing services to taxonomists for standard genome sequencing and annotation.</title>
        <authorList>
            <consortium name="The Broad Institute Genomics Platform"/>
            <consortium name="The Broad Institute Genome Sequencing Center for Infectious Disease"/>
            <person name="Wu L."/>
            <person name="Ma J."/>
        </authorList>
    </citation>
    <scope>NUCLEOTIDE SEQUENCE [LARGE SCALE GENOMIC DNA]</scope>
    <source>
        <strain evidence="12">JCM 17106</strain>
    </source>
</reference>
<keyword evidence="4" id="KW-0997">Cell inner membrane</keyword>
<dbReference type="EMBL" id="BAABCW010000004">
    <property type="protein sequence ID" value="GAA4115090.1"/>
    <property type="molecule type" value="Genomic_DNA"/>
</dbReference>
<gene>
    <name evidence="11" type="ORF">GCM10022393_15060</name>
</gene>
<dbReference type="Pfam" id="PF04290">
    <property type="entry name" value="DctQ"/>
    <property type="match status" value="1"/>
</dbReference>